<dbReference type="SMART" id="SM00793">
    <property type="entry name" value="AgrB"/>
    <property type="match status" value="1"/>
</dbReference>
<dbReference type="RefSeq" id="WP_212693178.1">
    <property type="nucleotide sequence ID" value="NZ_CP058561.1"/>
</dbReference>
<dbReference type="GO" id="GO:0016020">
    <property type="term" value="C:membrane"/>
    <property type="evidence" value="ECO:0007669"/>
    <property type="project" value="InterPro"/>
</dbReference>
<evidence type="ECO:0000256" key="3">
    <source>
        <dbReference type="ARBA" id="ARBA00022670"/>
    </source>
</evidence>
<feature type="transmembrane region" description="Helical" evidence="8">
    <location>
        <begin position="145"/>
        <end position="163"/>
    </location>
</feature>
<protein>
    <submittedName>
        <fullName evidence="9">Accessory gene regulator B family protein</fullName>
    </submittedName>
</protein>
<accession>A0A8J8SC37</accession>
<sequence>MLIDRPINVLTYHLYKNTLIPHKNIRVMRYGIYVLYSEFVKLAILTIFFSLIGTLNEFLFALVILLLIRPYSGGIHFNSFMGCFLFTIGFFILNVAILPSLNYINNPSLYIVLFPINLLIIFLCSPMPSKHRPIKNKKTKNKYKYLATFFTAAIYTALLLTNIDPTFKAIGLWTINLQAIQLLIGGGVTREKIQKTKLFSILNS</sequence>
<evidence type="ECO:0000256" key="7">
    <source>
        <dbReference type="ARBA" id="ARBA00023136"/>
    </source>
</evidence>
<keyword evidence="6 8" id="KW-1133">Transmembrane helix</keyword>
<evidence type="ECO:0000256" key="6">
    <source>
        <dbReference type="ARBA" id="ARBA00022989"/>
    </source>
</evidence>
<feature type="transmembrane region" description="Helical" evidence="8">
    <location>
        <begin position="42"/>
        <end position="68"/>
    </location>
</feature>
<dbReference type="AlphaFoldDB" id="A0A8J8SC37"/>
<keyword evidence="2" id="KW-0673">Quorum sensing</keyword>
<dbReference type="EMBL" id="CP058561">
    <property type="protein sequence ID" value="QUH29035.1"/>
    <property type="molecule type" value="Genomic_DNA"/>
</dbReference>
<keyword evidence="5" id="KW-0378">Hydrolase</keyword>
<gene>
    <name evidence="9" type="ORF">HYG85_08915</name>
</gene>
<feature type="transmembrane region" description="Helical" evidence="8">
    <location>
        <begin position="169"/>
        <end position="188"/>
    </location>
</feature>
<feature type="transmembrane region" description="Helical" evidence="8">
    <location>
        <begin position="80"/>
        <end position="101"/>
    </location>
</feature>
<evidence type="ECO:0000256" key="2">
    <source>
        <dbReference type="ARBA" id="ARBA00022654"/>
    </source>
</evidence>
<name>A0A8J8SC37_9FIRM</name>
<dbReference type="GO" id="GO:0009372">
    <property type="term" value="P:quorum sensing"/>
    <property type="evidence" value="ECO:0007669"/>
    <property type="project" value="UniProtKB-KW"/>
</dbReference>
<proteinExistence type="predicted"/>
<reference evidence="9 10" key="1">
    <citation type="submission" date="2020-07" db="EMBL/GenBank/DDBJ databases">
        <title>Vallitalea guaymasensis genome.</title>
        <authorList>
            <person name="Postec A."/>
        </authorList>
    </citation>
    <scope>NUCLEOTIDE SEQUENCE [LARGE SCALE GENOMIC DNA]</scope>
    <source>
        <strain evidence="9 10">Ra1766G1</strain>
    </source>
</reference>
<dbReference type="Proteomes" id="UP000677305">
    <property type="component" value="Chromosome"/>
</dbReference>
<evidence type="ECO:0000256" key="5">
    <source>
        <dbReference type="ARBA" id="ARBA00022801"/>
    </source>
</evidence>
<dbReference type="Pfam" id="PF04647">
    <property type="entry name" value="AgrB"/>
    <property type="match status" value="1"/>
</dbReference>
<keyword evidence="3" id="KW-0645">Protease</keyword>
<evidence type="ECO:0000313" key="10">
    <source>
        <dbReference type="Proteomes" id="UP000677305"/>
    </source>
</evidence>
<dbReference type="InterPro" id="IPR006741">
    <property type="entry name" value="AgrB"/>
</dbReference>
<dbReference type="GO" id="GO:0008233">
    <property type="term" value="F:peptidase activity"/>
    <property type="evidence" value="ECO:0007669"/>
    <property type="project" value="UniProtKB-KW"/>
</dbReference>
<evidence type="ECO:0000256" key="8">
    <source>
        <dbReference type="SAM" id="Phobius"/>
    </source>
</evidence>
<feature type="transmembrane region" description="Helical" evidence="8">
    <location>
        <begin position="107"/>
        <end position="124"/>
    </location>
</feature>
<organism evidence="9 10">
    <name type="scientific">Vallitalea guaymasensis</name>
    <dbReference type="NCBI Taxonomy" id="1185412"/>
    <lineage>
        <taxon>Bacteria</taxon>
        <taxon>Bacillati</taxon>
        <taxon>Bacillota</taxon>
        <taxon>Clostridia</taxon>
        <taxon>Lachnospirales</taxon>
        <taxon>Vallitaleaceae</taxon>
        <taxon>Vallitalea</taxon>
    </lineage>
</organism>
<dbReference type="GO" id="GO:0006508">
    <property type="term" value="P:proteolysis"/>
    <property type="evidence" value="ECO:0007669"/>
    <property type="project" value="UniProtKB-KW"/>
</dbReference>
<keyword evidence="10" id="KW-1185">Reference proteome</keyword>
<keyword evidence="1" id="KW-1003">Cell membrane</keyword>
<dbReference type="KEGG" id="vgu:HYG85_08915"/>
<keyword evidence="4 8" id="KW-0812">Transmembrane</keyword>
<evidence type="ECO:0000256" key="4">
    <source>
        <dbReference type="ARBA" id="ARBA00022692"/>
    </source>
</evidence>
<evidence type="ECO:0000313" key="9">
    <source>
        <dbReference type="EMBL" id="QUH29035.1"/>
    </source>
</evidence>
<evidence type="ECO:0000256" key="1">
    <source>
        <dbReference type="ARBA" id="ARBA00022475"/>
    </source>
</evidence>
<keyword evidence="7 8" id="KW-0472">Membrane</keyword>